<feature type="binding site" evidence="6">
    <location>
        <position position="642"/>
    </location>
    <ligand>
        <name>Zn(2+)</name>
        <dbReference type="ChEBI" id="CHEBI:29105"/>
        <label>1</label>
    </ligand>
</feature>
<feature type="region of interest" description="Disordered" evidence="8">
    <location>
        <begin position="19"/>
        <end position="53"/>
    </location>
</feature>
<dbReference type="Proteomes" id="UP001489004">
    <property type="component" value="Unassembled WGS sequence"/>
</dbReference>
<evidence type="ECO:0000313" key="10">
    <source>
        <dbReference type="EMBL" id="KAK9823939.1"/>
    </source>
</evidence>
<organism evidence="10 11">
    <name type="scientific">[Myrmecia] bisecta</name>
    <dbReference type="NCBI Taxonomy" id="41462"/>
    <lineage>
        <taxon>Eukaryota</taxon>
        <taxon>Viridiplantae</taxon>
        <taxon>Chlorophyta</taxon>
        <taxon>core chlorophytes</taxon>
        <taxon>Trebouxiophyceae</taxon>
        <taxon>Trebouxiales</taxon>
        <taxon>Trebouxiaceae</taxon>
        <taxon>Myrmecia</taxon>
    </lineage>
</organism>
<comment type="cofactor">
    <cofactor evidence="7">
        <name>a divalent metal cation</name>
        <dbReference type="ChEBI" id="CHEBI:60240"/>
    </cofactor>
    <text evidence="7">Binds 2 divalent metal cations per subunit. Site 1 may preferentially bind zinc ions, while site 2 has a preference for magnesium and/or manganese ions.</text>
</comment>
<dbReference type="PROSITE" id="PS00126">
    <property type="entry name" value="PDEASE_I_1"/>
    <property type="match status" value="1"/>
</dbReference>
<dbReference type="InterPro" id="IPR023088">
    <property type="entry name" value="PDEase"/>
</dbReference>
<evidence type="ECO:0000256" key="3">
    <source>
        <dbReference type="ARBA" id="ARBA00022801"/>
    </source>
</evidence>
<reference evidence="10 11" key="1">
    <citation type="journal article" date="2024" name="Nat. Commun.">
        <title>Phylogenomics reveals the evolutionary origins of lichenization in chlorophyte algae.</title>
        <authorList>
            <person name="Puginier C."/>
            <person name="Libourel C."/>
            <person name="Otte J."/>
            <person name="Skaloud P."/>
            <person name="Haon M."/>
            <person name="Grisel S."/>
            <person name="Petersen M."/>
            <person name="Berrin J.G."/>
            <person name="Delaux P.M."/>
            <person name="Dal Grande F."/>
            <person name="Keller J."/>
        </authorList>
    </citation>
    <scope>NUCLEOTIDE SEQUENCE [LARGE SCALE GENOMIC DNA]</scope>
    <source>
        <strain evidence="10 11">SAG 2043</strain>
    </source>
</reference>
<feature type="region of interest" description="Disordered" evidence="8">
    <location>
        <begin position="489"/>
        <end position="512"/>
    </location>
</feature>
<dbReference type="Pfam" id="PF01590">
    <property type="entry name" value="GAF"/>
    <property type="match status" value="1"/>
</dbReference>
<dbReference type="GO" id="GO:0046872">
    <property type="term" value="F:metal ion binding"/>
    <property type="evidence" value="ECO:0007669"/>
    <property type="project" value="UniProtKB-KW"/>
</dbReference>
<evidence type="ECO:0000259" key="9">
    <source>
        <dbReference type="PROSITE" id="PS51845"/>
    </source>
</evidence>
<proteinExistence type="inferred from homology"/>
<name>A0AAW1QR55_9CHLO</name>
<dbReference type="InterPro" id="IPR003018">
    <property type="entry name" value="GAF"/>
</dbReference>
<evidence type="ECO:0000256" key="8">
    <source>
        <dbReference type="SAM" id="MobiDB-lite"/>
    </source>
</evidence>
<dbReference type="PRINTS" id="PR00387">
    <property type="entry name" value="PDIESTERASE1"/>
</dbReference>
<evidence type="ECO:0000256" key="7">
    <source>
        <dbReference type="RuleBase" id="RU363067"/>
    </source>
</evidence>
<dbReference type="InterPro" id="IPR003607">
    <property type="entry name" value="HD/PDEase_dom"/>
</dbReference>
<dbReference type="InterPro" id="IPR029016">
    <property type="entry name" value="GAF-like_dom_sf"/>
</dbReference>
<feature type="compositionally biased region" description="Low complexity" evidence="8">
    <location>
        <begin position="899"/>
        <end position="912"/>
    </location>
</feature>
<dbReference type="SUPFAM" id="SSF109604">
    <property type="entry name" value="HD-domain/PDEase-like"/>
    <property type="match status" value="1"/>
</dbReference>
<keyword evidence="4" id="KW-0675">Receptor</keyword>
<feature type="region of interest" description="Disordered" evidence="8">
    <location>
        <begin position="899"/>
        <end position="985"/>
    </location>
</feature>
<evidence type="ECO:0000256" key="6">
    <source>
        <dbReference type="PIRSR" id="PIRSR623088-3"/>
    </source>
</evidence>
<evidence type="ECO:0000313" key="11">
    <source>
        <dbReference type="Proteomes" id="UP001489004"/>
    </source>
</evidence>
<dbReference type="GO" id="GO:0004114">
    <property type="term" value="F:3',5'-cyclic-nucleotide phosphodiesterase activity"/>
    <property type="evidence" value="ECO:0007669"/>
    <property type="project" value="InterPro"/>
</dbReference>
<comment type="caution">
    <text evidence="10">The sequence shown here is derived from an EMBL/GenBank/DDBJ whole genome shotgun (WGS) entry which is preliminary data.</text>
</comment>
<feature type="domain" description="PDEase" evidence="9">
    <location>
        <begin position="528"/>
        <end position="846"/>
    </location>
</feature>
<dbReference type="InterPro" id="IPR036971">
    <property type="entry name" value="PDEase_catalytic_dom_sf"/>
</dbReference>
<evidence type="ECO:0000256" key="4">
    <source>
        <dbReference type="ARBA" id="ARBA00023170"/>
    </source>
</evidence>
<feature type="binding site" evidence="6">
    <location>
        <position position="643"/>
    </location>
    <ligand>
        <name>Zn(2+)</name>
        <dbReference type="ChEBI" id="CHEBI:29105"/>
        <label>2</label>
    </ligand>
</feature>
<keyword evidence="1" id="KW-0140">cGMP</keyword>
<dbReference type="PROSITE" id="PS51845">
    <property type="entry name" value="PDEASE_I_2"/>
    <property type="match status" value="1"/>
</dbReference>
<dbReference type="Gene3D" id="1.10.1300.10">
    <property type="entry name" value="3'5'-cyclic nucleotide phosphodiesterase, catalytic domain"/>
    <property type="match status" value="1"/>
</dbReference>
<dbReference type="SMART" id="SM00065">
    <property type="entry name" value="GAF"/>
    <property type="match status" value="2"/>
</dbReference>
<protein>
    <recommendedName>
        <fullName evidence="7">Phosphodiesterase</fullName>
        <ecNumber evidence="7">3.1.4.-</ecNumber>
    </recommendedName>
</protein>
<dbReference type="EC" id="3.1.4.-" evidence="7"/>
<feature type="compositionally biased region" description="Polar residues" evidence="8">
    <location>
        <begin position="946"/>
        <end position="957"/>
    </location>
</feature>
<dbReference type="CDD" id="cd00077">
    <property type="entry name" value="HDc"/>
    <property type="match status" value="1"/>
</dbReference>
<accession>A0AAW1QR55</accession>
<feature type="binding site" evidence="6">
    <location>
        <position position="643"/>
    </location>
    <ligand>
        <name>Zn(2+)</name>
        <dbReference type="ChEBI" id="CHEBI:29105"/>
        <label>1</label>
    </ligand>
</feature>
<dbReference type="SUPFAM" id="SSF55781">
    <property type="entry name" value="GAF domain-like"/>
    <property type="match status" value="2"/>
</dbReference>
<dbReference type="PANTHER" id="PTHR11347">
    <property type="entry name" value="CYCLIC NUCLEOTIDE PHOSPHODIESTERASE"/>
    <property type="match status" value="1"/>
</dbReference>
<evidence type="ECO:0000256" key="1">
    <source>
        <dbReference type="ARBA" id="ARBA00022535"/>
    </source>
</evidence>
<keyword evidence="11" id="KW-1185">Reference proteome</keyword>
<keyword evidence="3 7" id="KW-0378">Hydrolase</keyword>
<dbReference type="Gene3D" id="3.30.450.40">
    <property type="match status" value="2"/>
</dbReference>
<feature type="binding site" evidence="6">
    <location>
        <position position="606"/>
    </location>
    <ligand>
        <name>Zn(2+)</name>
        <dbReference type="ChEBI" id="CHEBI:29105"/>
        <label>1</label>
    </ligand>
</feature>
<dbReference type="AlphaFoldDB" id="A0AAW1QR55"/>
<dbReference type="Pfam" id="PF00233">
    <property type="entry name" value="PDEase_I"/>
    <property type="match status" value="1"/>
</dbReference>
<dbReference type="InterPro" id="IPR002073">
    <property type="entry name" value="PDEase_catalytic_dom"/>
</dbReference>
<evidence type="ECO:0000256" key="2">
    <source>
        <dbReference type="ARBA" id="ARBA00022723"/>
    </source>
</evidence>
<feature type="compositionally biased region" description="Polar residues" evidence="8">
    <location>
        <begin position="19"/>
        <end position="50"/>
    </location>
</feature>
<comment type="similarity">
    <text evidence="7">Belongs to the cyclic nucleotide phosphodiesterase family.</text>
</comment>
<dbReference type="SMART" id="SM00471">
    <property type="entry name" value="HDc"/>
    <property type="match status" value="1"/>
</dbReference>
<dbReference type="InterPro" id="IPR023174">
    <property type="entry name" value="PDEase_CS"/>
</dbReference>
<dbReference type="EMBL" id="JALJOR010000002">
    <property type="protein sequence ID" value="KAK9823939.1"/>
    <property type="molecule type" value="Genomic_DNA"/>
</dbReference>
<sequence>MGKTQSKLFSSKNVKFDTQGNEVAINASTTGTAPRRNSSAREGSVTTPQGSRRFGSFAGKFVLQYVDGQSRPRPPVEDFDGQNENQLRSGAARMRQELDSIYKAVAIMNQLALELDINKAVDNVRDVVLELLHCERVTLFMVDSQQKELRARVSNPNEVFEMIRIPFGVGIAGRVAETGTSMNIMDAYHCDLFNPSIDKKTGFTTRNILCCPISDMSGNHVAVIQALNKKDGYFTTGDEANLELFGVHLGNTLSKSRFHTTALAEKQRMGKLYEAFRHINTAGTTLDQLVSIILRAVHQLVYAERSMLLFVDQARDHLWTKWFRGTALDNKDISMVVKLNESNLLTRVAQTNEGICQHNVLTGEVASVIGSVMGIQSAKSVLIQPILDVRNGKCLAMVCAMDKSEQIENAFFSDPNFNSGDQNAIAVFAMEVATILSERSLEISFASALSTVTATGGSAAAGDLDQVLEAQLMSYVGNEDIESIASSISRSLSNKRSPSHSTRCSMEQSPGDAPQLVAQSLSASLSQQKPSPKKEAQRLALNREQLRRWDLDICAYTTEDLLKLVYDIFADSGVVEHFHLDERKLMSFIAAVCSHYHANPYHNFCHVVYVLHGCYMIMMTTEANKCLTRVDQLVLLISALCHDIDHDGHTNSFHINTNSPLAQRYNDLSVMENHHCAITFAILAKRDCSLLDHLDKPLRQEIRRLIIAGILATDMTFHFSLTTDFKNHSNFSIEKEDERLLLVKSILHAADISNPVRTFIVNCNMSHRVHNEFRLQVSEERKLGITPMLHMDAKDERVQCQLESNFIDFVVTPLWEHMALRFPGLQVCLDQIRANRDAYKQLAERTPTAIAAAMKRALANPKTADAASIQAWALQCEQEELQAVAATIKLPNSATSAGSAAAEPAATTAPAPEQVLPASGPGSVPSTGGVGERERGAGEAELASVSRASTQKSLNGGSSRASSLDATSSSVVSSGGIRLAQGDEA</sequence>
<gene>
    <name evidence="10" type="ORF">WJX72_006514</name>
</gene>
<feature type="active site" description="Proton donor" evidence="5">
    <location>
        <position position="602"/>
    </location>
</feature>
<dbReference type="GO" id="GO:0007165">
    <property type="term" value="P:signal transduction"/>
    <property type="evidence" value="ECO:0007669"/>
    <property type="project" value="InterPro"/>
</dbReference>
<evidence type="ECO:0000256" key="5">
    <source>
        <dbReference type="PIRSR" id="PIRSR623088-1"/>
    </source>
</evidence>
<keyword evidence="2 6" id="KW-0479">Metal-binding</keyword>
<feature type="binding site" evidence="6">
    <location>
        <position position="751"/>
    </location>
    <ligand>
        <name>Zn(2+)</name>
        <dbReference type="ChEBI" id="CHEBI:29105"/>
        <label>1</label>
    </ligand>
</feature>
<feature type="compositionally biased region" description="Low complexity" evidence="8">
    <location>
        <begin position="958"/>
        <end position="974"/>
    </location>
</feature>
<feature type="compositionally biased region" description="Low complexity" evidence="8">
    <location>
        <begin position="489"/>
        <end position="501"/>
    </location>
</feature>